<keyword evidence="2" id="KW-1185">Reference proteome</keyword>
<evidence type="ECO:0000313" key="1">
    <source>
        <dbReference type="EMBL" id="TNN85111.1"/>
    </source>
</evidence>
<reference evidence="1 2" key="1">
    <citation type="submission" date="2019-03" db="EMBL/GenBank/DDBJ databases">
        <title>First draft genome of Liparis tanakae, snailfish: a comprehensive survey of snailfish specific genes.</title>
        <authorList>
            <person name="Kim W."/>
            <person name="Song I."/>
            <person name="Jeong J.-H."/>
            <person name="Kim D."/>
            <person name="Kim S."/>
            <person name="Ryu S."/>
            <person name="Song J.Y."/>
            <person name="Lee S.K."/>
        </authorList>
    </citation>
    <scope>NUCLEOTIDE SEQUENCE [LARGE SCALE GENOMIC DNA]</scope>
    <source>
        <tissue evidence="1">Muscle</tissue>
    </source>
</reference>
<dbReference type="Proteomes" id="UP000314294">
    <property type="component" value="Unassembled WGS sequence"/>
</dbReference>
<dbReference type="OrthoDB" id="10515204at2759"/>
<sequence>MFYSGRLLVVLSSLQSDSLVLGIGSRHRTTKHDTHSLEGPMQSSWQKAPQPLHTIMAFSRQ</sequence>
<gene>
    <name evidence="1" type="ORF">EYF80_004765</name>
</gene>
<protein>
    <submittedName>
        <fullName evidence="1">Uncharacterized protein</fullName>
    </submittedName>
</protein>
<comment type="caution">
    <text evidence="1">The sequence shown here is derived from an EMBL/GenBank/DDBJ whole genome shotgun (WGS) entry which is preliminary data.</text>
</comment>
<organism evidence="1 2">
    <name type="scientific">Liparis tanakae</name>
    <name type="common">Tanaka's snailfish</name>
    <dbReference type="NCBI Taxonomy" id="230148"/>
    <lineage>
        <taxon>Eukaryota</taxon>
        <taxon>Metazoa</taxon>
        <taxon>Chordata</taxon>
        <taxon>Craniata</taxon>
        <taxon>Vertebrata</taxon>
        <taxon>Euteleostomi</taxon>
        <taxon>Actinopterygii</taxon>
        <taxon>Neopterygii</taxon>
        <taxon>Teleostei</taxon>
        <taxon>Neoteleostei</taxon>
        <taxon>Acanthomorphata</taxon>
        <taxon>Eupercaria</taxon>
        <taxon>Perciformes</taxon>
        <taxon>Cottioidei</taxon>
        <taxon>Cottales</taxon>
        <taxon>Liparidae</taxon>
        <taxon>Liparis</taxon>
    </lineage>
</organism>
<dbReference type="EMBL" id="SRLO01000023">
    <property type="protein sequence ID" value="TNN85111.1"/>
    <property type="molecule type" value="Genomic_DNA"/>
</dbReference>
<dbReference type="AlphaFoldDB" id="A0A4Z2J599"/>
<proteinExistence type="predicted"/>
<accession>A0A4Z2J599</accession>
<evidence type="ECO:0000313" key="2">
    <source>
        <dbReference type="Proteomes" id="UP000314294"/>
    </source>
</evidence>
<name>A0A4Z2J599_9TELE</name>